<keyword evidence="1" id="KW-0645">Protease</keyword>
<dbReference type="InterPro" id="IPR001254">
    <property type="entry name" value="Trypsin_dom"/>
</dbReference>
<feature type="signal peptide" evidence="5">
    <location>
        <begin position="1"/>
        <end position="18"/>
    </location>
</feature>
<feature type="domain" description="Peptidase S1" evidence="6">
    <location>
        <begin position="32"/>
        <end position="112"/>
    </location>
</feature>
<organism evidence="7 8">
    <name type="scientific">Psylliodes chrysocephalus</name>
    <dbReference type="NCBI Taxonomy" id="3402493"/>
    <lineage>
        <taxon>Eukaryota</taxon>
        <taxon>Metazoa</taxon>
        <taxon>Ecdysozoa</taxon>
        <taxon>Arthropoda</taxon>
        <taxon>Hexapoda</taxon>
        <taxon>Insecta</taxon>
        <taxon>Pterygota</taxon>
        <taxon>Neoptera</taxon>
        <taxon>Endopterygota</taxon>
        <taxon>Coleoptera</taxon>
        <taxon>Polyphaga</taxon>
        <taxon>Cucujiformia</taxon>
        <taxon>Chrysomeloidea</taxon>
        <taxon>Chrysomelidae</taxon>
        <taxon>Galerucinae</taxon>
        <taxon>Alticini</taxon>
        <taxon>Psylliodes</taxon>
    </lineage>
</organism>
<evidence type="ECO:0000259" key="6">
    <source>
        <dbReference type="Pfam" id="PF00089"/>
    </source>
</evidence>
<evidence type="ECO:0000256" key="5">
    <source>
        <dbReference type="SAM" id="SignalP"/>
    </source>
</evidence>
<accession>A0A9P0CH75</accession>
<dbReference type="InterPro" id="IPR043504">
    <property type="entry name" value="Peptidase_S1_PA_chymotrypsin"/>
</dbReference>
<dbReference type="PANTHER" id="PTHR24276">
    <property type="entry name" value="POLYSERASE-RELATED"/>
    <property type="match status" value="1"/>
</dbReference>
<evidence type="ECO:0000313" key="7">
    <source>
        <dbReference type="EMBL" id="CAH1099835.1"/>
    </source>
</evidence>
<keyword evidence="8" id="KW-1185">Reference proteome</keyword>
<proteinExistence type="predicted"/>
<dbReference type="GO" id="GO:0006508">
    <property type="term" value="P:proteolysis"/>
    <property type="evidence" value="ECO:0007669"/>
    <property type="project" value="UniProtKB-KW"/>
</dbReference>
<dbReference type="Gene3D" id="2.40.10.10">
    <property type="entry name" value="Trypsin-like serine proteases"/>
    <property type="match status" value="1"/>
</dbReference>
<dbReference type="PANTHER" id="PTHR24276:SF98">
    <property type="entry name" value="FI18310P1-RELATED"/>
    <property type="match status" value="1"/>
</dbReference>
<keyword evidence="3" id="KW-0720">Serine protease</keyword>
<evidence type="ECO:0000313" key="8">
    <source>
        <dbReference type="Proteomes" id="UP001153636"/>
    </source>
</evidence>
<dbReference type="EMBL" id="OV651813">
    <property type="protein sequence ID" value="CAH1099835.1"/>
    <property type="molecule type" value="Genomic_DNA"/>
</dbReference>
<evidence type="ECO:0000256" key="2">
    <source>
        <dbReference type="ARBA" id="ARBA00022801"/>
    </source>
</evidence>
<dbReference type="AlphaFoldDB" id="A0A9P0CH75"/>
<dbReference type="Proteomes" id="UP001153636">
    <property type="component" value="Chromosome 1"/>
</dbReference>
<evidence type="ECO:0000256" key="4">
    <source>
        <dbReference type="ARBA" id="ARBA00023157"/>
    </source>
</evidence>
<dbReference type="Pfam" id="PF00089">
    <property type="entry name" value="Trypsin"/>
    <property type="match status" value="1"/>
</dbReference>
<keyword evidence="2" id="KW-0378">Hydrolase</keyword>
<sequence>MFSAKVVIFLVAVAVCYGAPNARLGKHHLKIENGVDAKIEDYPFVASIQSCSENDCEHHCGAIIINKNWVLTAAGCVDIEPTVAVGTTDLHGKDTVFVEVASIHAHPDFPEDG</sequence>
<dbReference type="InterPro" id="IPR050430">
    <property type="entry name" value="Peptidase_S1"/>
</dbReference>
<dbReference type="OrthoDB" id="10061449at2759"/>
<protein>
    <recommendedName>
        <fullName evidence="6">Peptidase S1 domain-containing protein</fullName>
    </recommendedName>
</protein>
<feature type="chain" id="PRO_5040331154" description="Peptidase S1 domain-containing protein" evidence="5">
    <location>
        <begin position="19"/>
        <end position="113"/>
    </location>
</feature>
<dbReference type="InterPro" id="IPR009003">
    <property type="entry name" value="Peptidase_S1_PA"/>
</dbReference>
<dbReference type="GO" id="GO:0004252">
    <property type="term" value="F:serine-type endopeptidase activity"/>
    <property type="evidence" value="ECO:0007669"/>
    <property type="project" value="InterPro"/>
</dbReference>
<keyword evidence="5" id="KW-0732">Signal</keyword>
<gene>
    <name evidence="7" type="ORF">PSYICH_LOCUS639</name>
</gene>
<evidence type="ECO:0000256" key="1">
    <source>
        <dbReference type="ARBA" id="ARBA00022670"/>
    </source>
</evidence>
<evidence type="ECO:0000256" key="3">
    <source>
        <dbReference type="ARBA" id="ARBA00022825"/>
    </source>
</evidence>
<dbReference type="SUPFAM" id="SSF50494">
    <property type="entry name" value="Trypsin-like serine proteases"/>
    <property type="match status" value="1"/>
</dbReference>
<reference evidence="7" key="1">
    <citation type="submission" date="2022-01" db="EMBL/GenBank/DDBJ databases">
        <authorList>
            <person name="King R."/>
        </authorList>
    </citation>
    <scope>NUCLEOTIDE SEQUENCE</scope>
</reference>
<keyword evidence="4" id="KW-1015">Disulfide bond</keyword>
<name>A0A9P0CH75_9CUCU</name>